<evidence type="ECO:0000313" key="3">
    <source>
        <dbReference type="Proteomes" id="UP000028782"/>
    </source>
</evidence>
<gene>
    <name evidence="2" type="ORF">O987_27120</name>
</gene>
<dbReference type="AlphaFoldDB" id="A0A076PZZ9"/>
<evidence type="ECO:0000256" key="1">
    <source>
        <dbReference type="SAM" id="MobiDB-lite"/>
    </source>
</evidence>
<reference evidence="2 3" key="1">
    <citation type="journal article" date="2014" name="Genome Announc.">
        <title>Complete Genome Sequence of Polychlorinated Biphenyl Degrader Comamonas testosteroni TK102 (NBRC 109938).</title>
        <authorList>
            <person name="Fukuda K."/>
            <person name="Hosoyama A."/>
            <person name="Tsuchikane K."/>
            <person name="Ohji S."/>
            <person name="Yamazoe A."/>
            <person name="Fujita N."/>
            <person name="Shintani M."/>
            <person name="Kimbara K."/>
        </authorList>
    </citation>
    <scope>NUCLEOTIDE SEQUENCE [LARGE SCALE GENOMIC DNA]</scope>
    <source>
        <strain evidence="2">TK102</strain>
    </source>
</reference>
<protein>
    <submittedName>
        <fullName evidence="2">Uncharacterized protein</fullName>
    </submittedName>
</protein>
<name>A0A076PZZ9_COMTE</name>
<dbReference type="Proteomes" id="UP000028782">
    <property type="component" value="Chromosome"/>
</dbReference>
<sequence length="41" mass="4560">MHSGTSPAKNDAARGSANGEADHHFKINSYQRLLVKRQRPI</sequence>
<dbReference type="HOGENOM" id="CLU_3268587_0_0_4"/>
<evidence type="ECO:0000313" key="2">
    <source>
        <dbReference type="EMBL" id="AIJ49475.1"/>
    </source>
</evidence>
<proteinExistence type="predicted"/>
<dbReference type="EMBL" id="CP006704">
    <property type="protein sequence ID" value="AIJ49475.1"/>
    <property type="molecule type" value="Genomic_DNA"/>
</dbReference>
<organism evidence="2 3">
    <name type="scientific">Comamonas testosteroni TK102</name>
    <dbReference type="NCBI Taxonomy" id="1392005"/>
    <lineage>
        <taxon>Bacteria</taxon>
        <taxon>Pseudomonadati</taxon>
        <taxon>Pseudomonadota</taxon>
        <taxon>Betaproteobacteria</taxon>
        <taxon>Burkholderiales</taxon>
        <taxon>Comamonadaceae</taxon>
        <taxon>Comamonas</taxon>
    </lineage>
</organism>
<dbReference type="KEGG" id="ctes:O987_27120"/>
<feature type="region of interest" description="Disordered" evidence="1">
    <location>
        <begin position="1"/>
        <end position="25"/>
    </location>
</feature>
<accession>A0A076PZZ9</accession>